<gene>
    <name evidence="1" type="ORF">RSO01_25900</name>
</gene>
<protein>
    <submittedName>
        <fullName evidence="1">Uncharacterized protein</fullName>
    </submittedName>
</protein>
<comment type="caution">
    <text evidence="1">The sequence shown here is derived from an EMBL/GenBank/DDBJ whole genome shotgun (WGS) entry which is preliminary data.</text>
</comment>
<evidence type="ECO:0000313" key="1">
    <source>
        <dbReference type="EMBL" id="GEP55424.1"/>
    </source>
</evidence>
<dbReference type="OrthoDB" id="370799at2"/>
<sequence length="99" mass="11201">MTTIEAFRSSVSAAAPPADLGPALEALWWLKHGDWDRAHKCVQGHEGEADCDWVHAHLHRQEGDMSNAQYWYRRAAKPVSGVSLQDEWSEIVTTMLTRK</sequence>
<keyword evidence="2" id="KW-1185">Reference proteome</keyword>
<dbReference type="AlphaFoldDB" id="A0A512N8W5"/>
<dbReference type="EMBL" id="BKAJ01000037">
    <property type="protein sequence ID" value="GEP55424.1"/>
    <property type="molecule type" value="Genomic_DNA"/>
</dbReference>
<organism evidence="1 2">
    <name type="scientific">Reyranella soli</name>
    <dbReference type="NCBI Taxonomy" id="1230389"/>
    <lineage>
        <taxon>Bacteria</taxon>
        <taxon>Pseudomonadati</taxon>
        <taxon>Pseudomonadota</taxon>
        <taxon>Alphaproteobacteria</taxon>
        <taxon>Hyphomicrobiales</taxon>
        <taxon>Reyranellaceae</taxon>
        <taxon>Reyranella</taxon>
    </lineage>
</organism>
<dbReference type="RefSeq" id="WP_147149504.1">
    <property type="nucleotide sequence ID" value="NZ_BKAJ01000037.1"/>
</dbReference>
<reference evidence="1 2" key="1">
    <citation type="submission" date="2019-07" db="EMBL/GenBank/DDBJ databases">
        <title>Whole genome shotgun sequence of Reyranella soli NBRC 108950.</title>
        <authorList>
            <person name="Hosoyama A."/>
            <person name="Uohara A."/>
            <person name="Ohji S."/>
            <person name="Ichikawa N."/>
        </authorList>
    </citation>
    <scope>NUCLEOTIDE SEQUENCE [LARGE SCALE GENOMIC DNA]</scope>
    <source>
        <strain evidence="1 2">NBRC 108950</strain>
    </source>
</reference>
<accession>A0A512N8W5</accession>
<evidence type="ECO:0000313" key="2">
    <source>
        <dbReference type="Proteomes" id="UP000321058"/>
    </source>
</evidence>
<name>A0A512N8W5_9HYPH</name>
<dbReference type="Proteomes" id="UP000321058">
    <property type="component" value="Unassembled WGS sequence"/>
</dbReference>
<proteinExistence type="predicted"/>